<dbReference type="RefSeq" id="WP_050753250.1">
    <property type="nucleotide sequence ID" value="NZ_JQKC01000052.1"/>
</dbReference>
<organism evidence="1 2">
    <name type="scientific">Pseudobacteroides cellulosolvens ATCC 35603 = DSM 2933</name>
    <dbReference type="NCBI Taxonomy" id="398512"/>
    <lineage>
        <taxon>Bacteria</taxon>
        <taxon>Bacillati</taxon>
        <taxon>Bacillota</taxon>
        <taxon>Clostridia</taxon>
        <taxon>Eubacteriales</taxon>
        <taxon>Oscillospiraceae</taxon>
        <taxon>Pseudobacteroides</taxon>
    </lineage>
</organism>
<accession>A0A0L6JKE2</accession>
<proteinExistence type="predicted"/>
<dbReference type="Pfam" id="PF20765">
    <property type="entry name" value="Phage_tail_terminator_8"/>
    <property type="match status" value="1"/>
</dbReference>
<comment type="caution">
    <text evidence="1">The sequence shown here is derived from an EMBL/GenBank/DDBJ whole genome shotgun (WGS) entry which is preliminary data.</text>
</comment>
<keyword evidence="2" id="KW-1185">Reference proteome</keyword>
<reference evidence="2" key="1">
    <citation type="submission" date="2015-07" db="EMBL/GenBank/DDBJ databases">
        <title>Near-Complete Genome Sequence of the Cellulolytic Bacterium Bacteroides (Pseudobacteroides) cellulosolvens ATCC 35603.</title>
        <authorList>
            <person name="Dassa B."/>
            <person name="Utturkar S.M."/>
            <person name="Klingeman D.M."/>
            <person name="Hurt R.A."/>
            <person name="Keller M."/>
            <person name="Xu J."/>
            <person name="Reddy Y.H.K."/>
            <person name="Borovok I."/>
            <person name="Grinberg I.R."/>
            <person name="Lamed R."/>
            <person name="Zhivin O."/>
            <person name="Bayer E.A."/>
            <person name="Brown S.D."/>
        </authorList>
    </citation>
    <scope>NUCLEOTIDE SEQUENCE [LARGE SCALE GENOMIC DNA]</scope>
    <source>
        <strain evidence="2">DSM 2933</strain>
    </source>
</reference>
<protein>
    <recommendedName>
        <fullName evidence="3">Phage protein</fullName>
    </recommendedName>
</protein>
<sequence length="144" mass="17026">MIITNIKDSIVKALKTSYPTYEIYDELIKQGFQEPCFFVKIIEQDTKKECKNRFRFNIMFDIHCFLDENTVNIDEQYHMIAEDLYEKLELFSDLSGGNLRGLNKRHNIEDKVLHFFLDINVSTKIPVDSVNMETLDTNSYIKKD</sequence>
<dbReference type="STRING" id="398512.Bccel_1588"/>
<evidence type="ECO:0000313" key="2">
    <source>
        <dbReference type="Proteomes" id="UP000036923"/>
    </source>
</evidence>
<dbReference type="Proteomes" id="UP000036923">
    <property type="component" value="Unassembled WGS sequence"/>
</dbReference>
<dbReference type="AlphaFoldDB" id="A0A0L6JKE2"/>
<dbReference type="InterPro" id="IPR049254">
    <property type="entry name" value="Phage_tail_terminator"/>
</dbReference>
<dbReference type="eggNOG" id="ENOG5032YNZ">
    <property type="taxonomic scope" value="Bacteria"/>
</dbReference>
<evidence type="ECO:0008006" key="3">
    <source>
        <dbReference type="Google" id="ProtNLM"/>
    </source>
</evidence>
<evidence type="ECO:0000313" key="1">
    <source>
        <dbReference type="EMBL" id="KNY26326.1"/>
    </source>
</evidence>
<dbReference type="OrthoDB" id="2063617at2"/>
<name>A0A0L6JKE2_9FIRM</name>
<gene>
    <name evidence="1" type="ORF">Bccel_1588</name>
</gene>
<dbReference type="EMBL" id="LGTC01000001">
    <property type="protein sequence ID" value="KNY26326.1"/>
    <property type="molecule type" value="Genomic_DNA"/>
</dbReference>